<dbReference type="GO" id="GO:0016887">
    <property type="term" value="F:ATP hydrolysis activity"/>
    <property type="evidence" value="ECO:0007669"/>
    <property type="project" value="InterPro"/>
</dbReference>
<evidence type="ECO:0000256" key="7">
    <source>
        <dbReference type="ARBA" id="ARBA00022967"/>
    </source>
</evidence>
<dbReference type="EMBL" id="LAYY01000001">
    <property type="protein sequence ID" value="KKK40040.1"/>
    <property type="molecule type" value="Genomic_DNA"/>
</dbReference>
<dbReference type="SMART" id="SM00382">
    <property type="entry name" value="AAA"/>
    <property type="match status" value="2"/>
</dbReference>
<keyword evidence="8" id="KW-0472">Membrane</keyword>
<dbReference type="GO" id="GO:0005524">
    <property type="term" value="F:ATP binding"/>
    <property type="evidence" value="ECO:0007669"/>
    <property type="project" value="UniProtKB-KW"/>
</dbReference>
<comment type="subcellular location">
    <subcellularLocation>
        <location evidence="1">Cell membrane</location>
        <topology evidence="1">Peripheral membrane protein</topology>
    </subcellularLocation>
</comment>
<evidence type="ECO:0000256" key="8">
    <source>
        <dbReference type="ARBA" id="ARBA00023136"/>
    </source>
</evidence>
<evidence type="ECO:0000256" key="5">
    <source>
        <dbReference type="ARBA" id="ARBA00022741"/>
    </source>
</evidence>
<keyword evidence="4" id="KW-1003">Cell membrane</keyword>
<keyword evidence="5" id="KW-0547">Nucleotide-binding</keyword>
<gene>
    <name evidence="10" type="ORF">WQ57_01890</name>
</gene>
<dbReference type="PANTHER" id="PTHR43553:SF19">
    <property type="entry name" value="HMP_THIAMINE IMPORT ATP-BINDING PROTEIN YKOD-RELATED"/>
    <property type="match status" value="1"/>
</dbReference>
<dbReference type="InterPro" id="IPR003593">
    <property type="entry name" value="AAA+_ATPase"/>
</dbReference>
<evidence type="ECO:0000256" key="1">
    <source>
        <dbReference type="ARBA" id="ARBA00004202"/>
    </source>
</evidence>
<evidence type="ECO:0000256" key="6">
    <source>
        <dbReference type="ARBA" id="ARBA00022840"/>
    </source>
</evidence>
<evidence type="ECO:0000256" key="4">
    <source>
        <dbReference type="ARBA" id="ARBA00022475"/>
    </source>
</evidence>
<dbReference type="CDD" id="cd03225">
    <property type="entry name" value="ABC_cobalt_CbiO_domain1"/>
    <property type="match status" value="2"/>
</dbReference>
<dbReference type="Pfam" id="PF00005">
    <property type="entry name" value="ABC_tran"/>
    <property type="match status" value="2"/>
</dbReference>
<proteinExistence type="inferred from homology"/>
<dbReference type="Gene3D" id="3.40.50.300">
    <property type="entry name" value="P-loop containing nucleotide triphosphate hydrolases"/>
    <property type="match status" value="2"/>
</dbReference>
<evidence type="ECO:0000256" key="3">
    <source>
        <dbReference type="ARBA" id="ARBA00022448"/>
    </source>
</evidence>
<dbReference type="SUPFAM" id="SSF52540">
    <property type="entry name" value="P-loop containing nucleoside triphosphate hydrolases"/>
    <property type="match status" value="2"/>
</dbReference>
<dbReference type="PROSITE" id="PS50893">
    <property type="entry name" value="ABC_TRANSPORTER_2"/>
    <property type="match status" value="2"/>
</dbReference>
<dbReference type="PROSITE" id="PS00211">
    <property type="entry name" value="ABC_TRANSPORTER_1"/>
    <property type="match status" value="2"/>
</dbReference>
<accession>A0A0M2T5E4</accession>
<evidence type="ECO:0000313" key="11">
    <source>
        <dbReference type="Proteomes" id="UP000034166"/>
    </source>
</evidence>
<dbReference type="GO" id="GO:0015087">
    <property type="term" value="F:cobalt ion transmembrane transporter activity"/>
    <property type="evidence" value="ECO:0007669"/>
    <property type="project" value="UniProtKB-ARBA"/>
</dbReference>
<keyword evidence="7" id="KW-1278">Translocase</keyword>
<comment type="similarity">
    <text evidence="2">Belongs to the ABC transporter superfamily.</text>
</comment>
<evidence type="ECO:0000256" key="2">
    <source>
        <dbReference type="ARBA" id="ARBA00005417"/>
    </source>
</evidence>
<organism evidence="10 11">
    <name type="scientific">Mesobacillus campisalis</name>
    <dbReference type="NCBI Taxonomy" id="1408103"/>
    <lineage>
        <taxon>Bacteria</taxon>
        <taxon>Bacillati</taxon>
        <taxon>Bacillota</taxon>
        <taxon>Bacilli</taxon>
        <taxon>Bacillales</taxon>
        <taxon>Bacillaceae</taxon>
        <taxon>Mesobacillus</taxon>
    </lineage>
</organism>
<feature type="domain" description="ABC transporter" evidence="9">
    <location>
        <begin position="10"/>
        <end position="251"/>
    </location>
</feature>
<dbReference type="InterPro" id="IPR017871">
    <property type="entry name" value="ABC_transporter-like_CS"/>
</dbReference>
<keyword evidence="6" id="KW-0067">ATP-binding</keyword>
<evidence type="ECO:0000259" key="9">
    <source>
        <dbReference type="PROSITE" id="PS50893"/>
    </source>
</evidence>
<comment type="caution">
    <text evidence="10">The sequence shown here is derived from an EMBL/GenBank/DDBJ whole genome shotgun (WGS) entry which is preliminary data.</text>
</comment>
<keyword evidence="3" id="KW-0813">Transport</keyword>
<dbReference type="RefSeq" id="WP_046521981.1">
    <property type="nucleotide sequence ID" value="NZ_LAYY01000001.1"/>
</dbReference>
<dbReference type="PANTHER" id="PTHR43553">
    <property type="entry name" value="HEAVY METAL TRANSPORTER"/>
    <property type="match status" value="1"/>
</dbReference>
<dbReference type="NCBIfam" id="NF010167">
    <property type="entry name" value="PRK13648.1"/>
    <property type="match status" value="2"/>
</dbReference>
<feature type="domain" description="ABC transporter" evidence="9">
    <location>
        <begin position="310"/>
        <end position="542"/>
    </location>
</feature>
<protein>
    <recommendedName>
        <fullName evidence="9">ABC transporter domain-containing protein</fullName>
    </recommendedName>
</protein>
<evidence type="ECO:0000313" key="10">
    <source>
        <dbReference type="EMBL" id="KKK40040.1"/>
    </source>
</evidence>
<dbReference type="AlphaFoldDB" id="A0A0M2T5E4"/>
<dbReference type="InterPro" id="IPR003439">
    <property type="entry name" value="ABC_transporter-like_ATP-bd"/>
</dbReference>
<dbReference type="FunFam" id="3.40.50.300:FF:000224">
    <property type="entry name" value="Energy-coupling factor transporter ATP-binding protein EcfA"/>
    <property type="match status" value="1"/>
</dbReference>
<dbReference type="InterPro" id="IPR015856">
    <property type="entry name" value="ABC_transpr_CbiO/EcfA_su"/>
</dbReference>
<keyword evidence="11" id="KW-1185">Reference proteome</keyword>
<dbReference type="GO" id="GO:0043190">
    <property type="term" value="C:ATP-binding cassette (ABC) transporter complex"/>
    <property type="evidence" value="ECO:0007669"/>
    <property type="project" value="TreeGrafter"/>
</dbReference>
<reference evidence="10 11" key="1">
    <citation type="submission" date="2015-04" db="EMBL/GenBank/DDBJ databases">
        <title>Taxonomic description and genome sequence of Bacillus campisalis sp. nov., a novel member of the genus Bacillus isolated from solar saltern.</title>
        <authorList>
            <person name="Mathan Kumar R."/>
            <person name="Kaur G."/>
            <person name="Kumar A."/>
            <person name="Singh N.K."/>
            <person name="Kaur N."/>
            <person name="Kumar N."/>
            <person name="Mayilraj S."/>
        </authorList>
    </citation>
    <scope>NUCLEOTIDE SEQUENCE [LARGE SCALE GENOMIC DNA]</scope>
    <source>
        <strain evidence="10 11">SA2-6</strain>
    </source>
</reference>
<sequence>MSIKHHKPLISVENFSFGYDPDKEPLLKELSLTIHQQETILLIGPSGSGKSSLSLCLNGLYPEAVEGWANGEVKYNGTPLNQFKKGEINKEIGVVFQDPESQFCMVTVENELAFTLENIKTPREEMAGKIDSILRTVGLTEEKHRPIHELSGGNKQKVALASVLLLNPALLILDEPTANLDPASRFEFIQLIHSLQQERGFALLIIEHQLDDWLPMVDRVIAINRGGNILLEGKPEDVFYNHADQLKAEGIHIPRIVETVLDGNGGRVPETNRPLSEEGLVSWMNSSGMDRIPTNVQARGTSASGRNEVLSIRDVSFSRGKRSILKGINLSLHEGELIAIVGKNGAGKSTLLQVMSGILNPKTGSRLLLEKSYETWSEREMRKVMGYVFQNPEHQFITDTVYDEIAFGMKLNGVNQDEIEYNVHQLLQRFHLLSHIWSNPFALSGGQKRRLSVATMLEDTPSVLLFDEPTFGQDAQTTKELMQMIQTLQQQGTAIVFVTHDMDLVDSYCEKVYVVNGGEVSFSGKPDELWQKPDILHEAKLRLPFRVRINQLLENLHVDEKEQGVVMAHANIH</sequence>
<dbReference type="GO" id="GO:0042626">
    <property type="term" value="F:ATPase-coupled transmembrane transporter activity"/>
    <property type="evidence" value="ECO:0007669"/>
    <property type="project" value="TreeGrafter"/>
</dbReference>
<name>A0A0M2T5E4_9BACI</name>
<dbReference type="PATRIC" id="fig|1408103.3.peg.426"/>
<dbReference type="InterPro" id="IPR027417">
    <property type="entry name" value="P-loop_NTPase"/>
</dbReference>
<dbReference type="Proteomes" id="UP000034166">
    <property type="component" value="Unassembled WGS sequence"/>
</dbReference>
<dbReference type="InterPro" id="IPR050095">
    <property type="entry name" value="ECF_ABC_transporter_ATP-bd"/>
</dbReference>